<organism evidence="3 4">
    <name type="scientific">Aporhodopirellula aestuarii</name>
    <dbReference type="NCBI Taxonomy" id="2950107"/>
    <lineage>
        <taxon>Bacteria</taxon>
        <taxon>Pseudomonadati</taxon>
        <taxon>Planctomycetota</taxon>
        <taxon>Planctomycetia</taxon>
        <taxon>Pirellulales</taxon>
        <taxon>Pirellulaceae</taxon>
        <taxon>Aporhodopirellula</taxon>
    </lineage>
</organism>
<dbReference type="CDD" id="cd11524">
    <property type="entry name" value="SYLF"/>
    <property type="match status" value="1"/>
</dbReference>
<sequence length="343" mass="36067">MRRFVLSGAAGILVWSLGLSAQVSAQLVQEQTVQAAAVVLNEVLVGPLSKIPHAMLSDAHGVAIIPNVIKGGFIVGARHGRGLLFVRRADGVWHAPVFVNLTGGNLGWQAGVQSSDIVLVFKTERSVQNILAAKLTLGADVAAAAGPVGRQGAVATDAHLQAEIYSYSRSRGLFAGVSIDGSVLRVDQLATGEYYRPAVPGGAVIVPELAQQLTYAVASLAGAPVDVIPTTDTGALAQRMGTQRTDVLRNQLEQLVPQLDALLNEQWRSYLALPPSLFVGGPHPSPEELGETIAHYQSVASDARYQDLSSQPAFQSVFGLLKQYQAALSADASTLNLPPPPAH</sequence>
<dbReference type="InterPro" id="IPR051702">
    <property type="entry name" value="SH3_domain_YSC84-like"/>
</dbReference>
<dbReference type="Proteomes" id="UP001202961">
    <property type="component" value="Unassembled WGS sequence"/>
</dbReference>
<evidence type="ECO:0000256" key="1">
    <source>
        <dbReference type="SAM" id="SignalP"/>
    </source>
</evidence>
<feature type="chain" id="PRO_5046191328" evidence="1">
    <location>
        <begin position="22"/>
        <end position="343"/>
    </location>
</feature>
<feature type="signal peptide" evidence="1">
    <location>
        <begin position="1"/>
        <end position="21"/>
    </location>
</feature>
<proteinExistence type="predicted"/>
<dbReference type="RefSeq" id="WP_250933133.1">
    <property type="nucleotide sequence ID" value="NZ_JAMQBK010000106.1"/>
</dbReference>
<dbReference type="PANTHER" id="PTHR15629">
    <property type="entry name" value="SH3YL1 PROTEIN"/>
    <property type="match status" value="1"/>
</dbReference>
<keyword evidence="1" id="KW-0732">Signal</keyword>
<accession>A0ABT0UDH2</accession>
<evidence type="ECO:0000259" key="2">
    <source>
        <dbReference type="Pfam" id="PF04366"/>
    </source>
</evidence>
<evidence type="ECO:0000313" key="3">
    <source>
        <dbReference type="EMBL" id="MCM2374881.1"/>
    </source>
</evidence>
<dbReference type="EMBL" id="JAMQBK010000106">
    <property type="protein sequence ID" value="MCM2374881.1"/>
    <property type="molecule type" value="Genomic_DNA"/>
</dbReference>
<evidence type="ECO:0000313" key="4">
    <source>
        <dbReference type="Proteomes" id="UP001202961"/>
    </source>
</evidence>
<dbReference type="PANTHER" id="PTHR15629:SF2">
    <property type="entry name" value="SH3 DOMAIN-CONTAINING YSC84-LIKE PROTEIN 1"/>
    <property type="match status" value="1"/>
</dbReference>
<keyword evidence="4" id="KW-1185">Reference proteome</keyword>
<feature type="domain" description="Ysc84 actin-binding" evidence="2">
    <location>
        <begin position="103"/>
        <end position="200"/>
    </location>
</feature>
<dbReference type="InterPro" id="IPR007461">
    <property type="entry name" value="Ysc84_actin-binding"/>
</dbReference>
<reference evidence="3 4" key="1">
    <citation type="journal article" date="2022" name="Syst. Appl. Microbiol.">
        <title>Rhodopirellula aestuarii sp. nov., a novel member of the genus Rhodopirellula isolated from brackish sediments collected in the Tagus River estuary, Portugal.</title>
        <authorList>
            <person name="Vitorino I.R."/>
            <person name="Klimek D."/>
            <person name="Calusinska M."/>
            <person name="Lobo-da-Cunha A."/>
            <person name="Vasconcelos V."/>
            <person name="Lage O.M."/>
        </authorList>
    </citation>
    <scope>NUCLEOTIDE SEQUENCE [LARGE SCALE GENOMIC DNA]</scope>
    <source>
        <strain evidence="3 4">ICT_H3.1</strain>
    </source>
</reference>
<dbReference type="Pfam" id="PF04366">
    <property type="entry name" value="Ysc84"/>
    <property type="match status" value="1"/>
</dbReference>
<gene>
    <name evidence="3" type="ORF">NB063_30025</name>
</gene>
<comment type="caution">
    <text evidence="3">The sequence shown here is derived from an EMBL/GenBank/DDBJ whole genome shotgun (WGS) entry which is preliminary data.</text>
</comment>
<name>A0ABT0UDH2_9BACT</name>
<protein>
    <submittedName>
        <fullName evidence="3">Lipid-binding SYLF domain-containing protein</fullName>
    </submittedName>
</protein>